<dbReference type="AlphaFoldDB" id="A0A060T7A5"/>
<evidence type="ECO:0000256" key="5">
    <source>
        <dbReference type="ARBA" id="ARBA00022989"/>
    </source>
</evidence>
<dbReference type="Pfam" id="PF04622">
    <property type="entry name" value="ERG2_Sigma1R"/>
    <property type="match status" value="1"/>
</dbReference>
<evidence type="ECO:0000313" key="9">
    <source>
        <dbReference type="EMBL" id="CDP36833.1"/>
    </source>
</evidence>
<accession>A0A060T7A5</accession>
<keyword evidence="5" id="KW-1133">Transmembrane helix</keyword>
<dbReference type="EMBL" id="HG937692">
    <property type="protein sequence ID" value="CDP36833.1"/>
    <property type="molecule type" value="Genomic_DNA"/>
</dbReference>
<dbReference type="PhylomeDB" id="A0A060T7A5"/>
<keyword evidence="6" id="KW-0472">Membrane</keyword>
<dbReference type="PANTHER" id="PTHR10868:SF1">
    <property type="entry name" value="SIGMA NON-OPIOID INTRACELLULAR RECEPTOR 1"/>
    <property type="match status" value="1"/>
</dbReference>
<comment type="pathway">
    <text evidence="7 8">Steroid metabolism; ergosterol biosynthesis.</text>
</comment>
<dbReference type="PANTHER" id="PTHR10868">
    <property type="entry name" value="SIGMA 1-TYPE OPIOID RECEPTOR-RELATED"/>
    <property type="match status" value="1"/>
</dbReference>
<reference evidence="9" key="2">
    <citation type="submission" date="2014-06" db="EMBL/GenBank/DDBJ databases">
        <title>The complete genome of Blastobotrys (Arxula) adeninivorans LS3 - a yeast of biotechnological interest.</title>
        <authorList>
            <person name="Kunze G."/>
            <person name="Gaillardin C."/>
            <person name="Czernicka M."/>
            <person name="Durrens P."/>
            <person name="Martin T."/>
            <person name="Boer E."/>
            <person name="Gabaldon T."/>
            <person name="Cruz J."/>
            <person name="Talla E."/>
            <person name="Marck C."/>
            <person name="Goffeau A."/>
            <person name="Barbe V."/>
            <person name="Baret P."/>
            <person name="Baronian K."/>
            <person name="Beier S."/>
            <person name="Bleykasten C."/>
            <person name="Bode R."/>
            <person name="Casaregola S."/>
            <person name="Despons L."/>
            <person name="Fairhead C."/>
            <person name="Giersberg M."/>
            <person name="Gierski P."/>
            <person name="Hahnel U."/>
            <person name="Hartmann A."/>
            <person name="Jankowska D."/>
            <person name="Jubin C."/>
            <person name="Jung P."/>
            <person name="Lafontaine I."/>
            <person name="Leh-Louis V."/>
            <person name="Lemaire M."/>
            <person name="Marcet-Houben M."/>
            <person name="Mascher M."/>
            <person name="Morel G."/>
            <person name="Richard G.-F."/>
            <person name="Riechen J."/>
            <person name="Sacerdot C."/>
            <person name="Sarkar A."/>
            <person name="Savel G."/>
            <person name="Schacherer J."/>
            <person name="Sherman D."/>
            <person name="Straub M.-L."/>
            <person name="Stein N."/>
            <person name="Thierry A."/>
            <person name="Trautwein-Schult A."/>
            <person name="Westhof E."/>
            <person name="Worch S."/>
            <person name="Dujon B."/>
            <person name="Souciet J.-L."/>
            <person name="Wincker P."/>
            <person name="Scholz U."/>
            <person name="Neuveglise N."/>
        </authorList>
    </citation>
    <scope>NUCLEOTIDE SEQUENCE</scope>
    <source>
        <strain evidence="9">LS3</strain>
    </source>
</reference>
<dbReference type="EC" id="5.-.-.-" evidence="8"/>
<organism evidence="9">
    <name type="scientific">Blastobotrys adeninivorans</name>
    <name type="common">Yeast</name>
    <name type="synonym">Arxula adeninivorans</name>
    <dbReference type="NCBI Taxonomy" id="409370"/>
    <lineage>
        <taxon>Eukaryota</taxon>
        <taxon>Fungi</taxon>
        <taxon>Dikarya</taxon>
        <taxon>Ascomycota</taxon>
        <taxon>Saccharomycotina</taxon>
        <taxon>Dipodascomycetes</taxon>
        <taxon>Dipodascales</taxon>
        <taxon>Trichomonascaceae</taxon>
        <taxon>Blastobotrys</taxon>
    </lineage>
</organism>
<comment type="subcellular location">
    <subcellularLocation>
        <location evidence="1">Endoplasmic reticulum membrane</location>
    </subcellularLocation>
</comment>
<evidence type="ECO:0000256" key="2">
    <source>
        <dbReference type="ARBA" id="ARBA00007141"/>
    </source>
</evidence>
<gene>
    <name evidence="9" type="ORF">GNLVRS02_ARAD1B22066g</name>
</gene>
<evidence type="ECO:0000256" key="7">
    <source>
        <dbReference type="ARBA" id="ARBA00029435"/>
    </source>
</evidence>
<comment type="function">
    <text evidence="8">Catalyzes the reaction which results in unsaturation at C-7 in the B ring of sterols.</text>
</comment>
<sequence length="282" mass="31776">MWNALSILVLPPPSRQNFVHIVSGNTISSRDIFGSHIIPPLPPRGLFSSHYHAVYIWAVWSLVVMRWLLRLSAAVVVAFWVMEYVRVNYLHKAFIFDRNHLQVIGKEVIAQHPDGNSTAILMGVYDRLKEEYGDYINDYNEDDWVFNNAGNAMGTMFVLHASITEYLIFFGTAIGTEGHTGTHFSDDYFLILAGNQTAAPPNARQPEVYLPGDSHHLPCGYNKQYSMPSDSWALELAQGYIPTMLPFGFLEVVTSTMDYYTLAKTVKISAVNIVKNLLKGKL</sequence>
<dbReference type="GO" id="GO:0006696">
    <property type="term" value="P:ergosterol biosynthetic process"/>
    <property type="evidence" value="ECO:0007669"/>
    <property type="project" value="TreeGrafter"/>
</dbReference>
<reference evidence="9" key="1">
    <citation type="submission" date="2014-02" db="EMBL/GenBank/DDBJ databases">
        <authorList>
            <person name="Genoscope - CEA"/>
        </authorList>
    </citation>
    <scope>NUCLEOTIDE SEQUENCE</scope>
    <source>
        <strain evidence="9">LS3</strain>
    </source>
</reference>
<evidence type="ECO:0000256" key="8">
    <source>
        <dbReference type="RuleBase" id="RU368083"/>
    </source>
</evidence>
<evidence type="ECO:0000256" key="1">
    <source>
        <dbReference type="ARBA" id="ARBA00004586"/>
    </source>
</evidence>
<evidence type="ECO:0000256" key="4">
    <source>
        <dbReference type="ARBA" id="ARBA00022824"/>
    </source>
</evidence>
<dbReference type="InterPro" id="IPR006716">
    <property type="entry name" value="ERG2_sigma1_rcpt-like"/>
</dbReference>
<name>A0A060T7A5_BLAAD</name>
<keyword evidence="3" id="KW-0812">Transmembrane</keyword>
<proteinExistence type="inferred from homology"/>
<keyword evidence="4" id="KW-0256">Endoplasmic reticulum</keyword>
<evidence type="ECO:0000256" key="3">
    <source>
        <dbReference type="ARBA" id="ARBA00022692"/>
    </source>
</evidence>
<comment type="similarity">
    <text evidence="2 8">Belongs to the ERG2 family.</text>
</comment>
<dbReference type="UniPathway" id="UPA00768"/>
<protein>
    <recommendedName>
        <fullName evidence="8">C-8 sterol isomerase</fullName>
        <ecNumber evidence="8">5.-.-.-</ecNumber>
    </recommendedName>
    <alternativeName>
        <fullName evidence="8">Delta-8--delta-7 sterol isomerase</fullName>
    </alternativeName>
</protein>
<dbReference type="GO" id="GO:0005789">
    <property type="term" value="C:endoplasmic reticulum membrane"/>
    <property type="evidence" value="ECO:0007669"/>
    <property type="project" value="UniProtKB-SubCell"/>
</dbReference>
<evidence type="ECO:0000256" key="6">
    <source>
        <dbReference type="ARBA" id="ARBA00023136"/>
    </source>
</evidence>